<evidence type="ECO:0000256" key="1">
    <source>
        <dbReference type="SAM" id="MobiDB-lite"/>
    </source>
</evidence>
<evidence type="ECO:0000313" key="2">
    <source>
        <dbReference type="EnsemblPlants" id="ONIVA06G28500.1"/>
    </source>
</evidence>
<dbReference type="AlphaFoldDB" id="A0A0E0HUS5"/>
<reference evidence="2" key="1">
    <citation type="submission" date="2015-04" db="UniProtKB">
        <authorList>
            <consortium name="EnsemblPlants"/>
        </authorList>
    </citation>
    <scope>IDENTIFICATION</scope>
    <source>
        <strain evidence="2">SL10</strain>
    </source>
</reference>
<reference evidence="2" key="2">
    <citation type="submission" date="2018-04" db="EMBL/GenBank/DDBJ databases">
        <title>OnivRS2 (Oryza nivara Reference Sequence Version 2).</title>
        <authorList>
            <person name="Zhang J."/>
            <person name="Kudrna D."/>
            <person name="Lee S."/>
            <person name="Talag J."/>
            <person name="Rajasekar S."/>
            <person name="Welchert J."/>
            <person name="Hsing Y.-I."/>
            <person name="Wing R.A."/>
        </authorList>
    </citation>
    <scope>NUCLEOTIDE SEQUENCE [LARGE SCALE GENOMIC DNA]</scope>
    <source>
        <strain evidence="2">SL10</strain>
    </source>
</reference>
<sequence>MVPRGLALHRPRQRSLTSRKPLWRRFLSPTGALPHPPPALPFLLVGVPPPPPSSQDPVGRRLPTARQVSGSMAARLISGVAATRRRGSSPAQRRVDGSPVAAAAQDLAPELGTSTAARRRGGGSARSSGASGSTFPLLSSSSCVLLTTYKNEEICPLKRGIDHQLEQQLLYQLIN</sequence>
<dbReference type="Proteomes" id="UP000006591">
    <property type="component" value="Chromosome 6"/>
</dbReference>
<dbReference type="HOGENOM" id="CLU_1534955_0_0_1"/>
<name>A0A0E0HUS5_ORYNI</name>
<protein>
    <submittedName>
        <fullName evidence="2">Uncharacterized protein</fullName>
    </submittedName>
</protein>
<accession>A0A0E0HUS5</accession>
<keyword evidence="3" id="KW-1185">Reference proteome</keyword>
<evidence type="ECO:0000313" key="3">
    <source>
        <dbReference type="Proteomes" id="UP000006591"/>
    </source>
</evidence>
<feature type="region of interest" description="Disordered" evidence="1">
    <location>
        <begin position="79"/>
        <end position="135"/>
    </location>
</feature>
<proteinExistence type="predicted"/>
<organism evidence="2">
    <name type="scientific">Oryza nivara</name>
    <name type="common">Indian wild rice</name>
    <name type="synonym">Oryza sativa f. spontanea</name>
    <dbReference type="NCBI Taxonomy" id="4536"/>
    <lineage>
        <taxon>Eukaryota</taxon>
        <taxon>Viridiplantae</taxon>
        <taxon>Streptophyta</taxon>
        <taxon>Embryophyta</taxon>
        <taxon>Tracheophyta</taxon>
        <taxon>Spermatophyta</taxon>
        <taxon>Magnoliopsida</taxon>
        <taxon>Liliopsida</taxon>
        <taxon>Poales</taxon>
        <taxon>Poaceae</taxon>
        <taxon>BOP clade</taxon>
        <taxon>Oryzoideae</taxon>
        <taxon>Oryzeae</taxon>
        <taxon>Oryzinae</taxon>
        <taxon>Oryza</taxon>
    </lineage>
</organism>
<dbReference type="Gramene" id="ONIVA06G28500.1">
    <property type="protein sequence ID" value="ONIVA06G28500.1"/>
    <property type="gene ID" value="ONIVA06G28500"/>
</dbReference>
<dbReference type="EnsemblPlants" id="ONIVA06G28500.1">
    <property type="protein sequence ID" value="ONIVA06G28500.1"/>
    <property type="gene ID" value="ONIVA06G28500"/>
</dbReference>
<feature type="compositionally biased region" description="Low complexity" evidence="1">
    <location>
        <begin position="125"/>
        <end position="135"/>
    </location>
</feature>